<dbReference type="GO" id="GO:0016787">
    <property type="term" value="F:hydrolase activity"/>
    <property type="evidence" value="ECO:0007669"/>
    <property type="project" value="UniProtKB-KW"/>
</dbReference>
<feature type="region of interest" description="Disordered" evidence="1">
    <location>
        <begin position="32"/>
        <end position="53"/>
    </location>
</feature>
<gene>
    <name evidence="5" type="ORF">RQX22_02830</name>
</gene>
<evidence type="ECO:0000256" key="3">
    <source>
        <dbReference type="SAM" id="SignalP"/>
    </source>
</evidence>
<protein>
    <submittedName>
        <fullName evidence="5">Serine hydrolase domain-containing protein</fullName>
        <ecNumber evidence="5">3.1.1.103</ecNumber>
    </submittedName>
</protein>
<keyword evidence="2" id="KW-0472">Membrane</keyword>
<feature type="transmembrane region" description="Helical" evidence="2">
    <location>
        <begin position="607"/>
        <end position="633"/>
    </location>
</feature>
<sequence length="677" mass="72274">MMIGAKPMLGLILLTAAAAIGAQVSLPNAPQATPEAAGTALAPSLDTTKPLARGTPIPADQLEAFVDGYVRQGMAASHVAGVTVGIVQNDRPILLKGYGIAGVDPVRPVDPRKSLFRIGSVSKTMTWIALLREVEKGRVKLDDPANKYLPPELQIPDQGFKRPIRVVDLMAHAPGMEDRALGHLFFDTSERLVPPADYLEKYRPDRVREAGALSTYSNYGVALAGEIVARLNGTDFVTVADREIFGPLQMRRSTFREPYEPRAGLPQPMSAALQPDVSSGFRWSGGRFQPVGFDFITSVASAGSISTTAEDMTRYMRLHLRNGTLEGTRIFGPESARLFRTPIMKVPEGVNGWAHGLVTSRLPGGFTGYGHGGGTTAFFTSMVLVPELDLGIFISTNTIGANAVSGPFAAAIVDRFYAGTPPVQRAGDPAFAEQGDDYAGTWVLTRRAYSGLEKFVGLTSGVMDVSVTPSGYLVTAGAGSPQSWVPSGTPGQFVAADGEDLLNFVLDKNGRPTTMYQSSGTNAYERSTPLMGTNMLNLAALLVLLTGFGLWVAFLARRAATSPIRNQRLSHYSLLGAAALWIASIISACSWFPMFGGPGRSMYNWPATPLLLGSILALAATLATIVAFIMMVLPRRGTGRAEAGWTVSAYVRQTLAILLFLFLALIVGMRGGLSPWA</sequence>
<evidence type="ECO:0000313" key="5">
    <source>
        <dbReference type="EMBL" id="MDT9597881.1"/>
    </source>
</evidence>
<dbReference type="PANTHER" id="PTHR46825">
    <property type="entry name" value="D-ALANYL-D-ALANINE-CARBOXYPEPTIDASE/ENDOPEPTIDASE AMPH"/>
    <property type="match status" value="1"/>
</dbReference>
<comment type="caution">
    <text evidence="5">The sequence shown here is derived from an EMBL/GenBank/DDBJ whole genome shotgun (WGS) entry which is preliminary data.</text>
</comment>
<dbReference type="Proteomes" id="UP001259572">
    <property type="component" value="Unassembled WGS sequence"/>
</dbReference>
<evidence type="ECO:0000256" key="2">
    <source>
        <dbReference type="SAM" id="Phobius"/>
    </source>
</evidence>
<dbReference type="EMBL" id="JAVUPU010000001">
    <property type="protein sequence ID" value="MDT9597881.1"/>
    <property type="molecule type" value="Genomic_DNA"/>
</dbReference>
<dbReference type="EC" id="3.1.1.103" evidence="5"/>
<evidence type="ECO:0000259" key="4">
    <source>
        <dbReference type="Pfam" id="PF00144"/>
    </source>
</evidence>
<reference evidence="5 6" key="1">
    <citation type="submission" date="2023-05" db="EMBL/GenBank/DDBJ databases">
        <authorList>
            <person name="Guo Y."/>
        </authorList>
    </citation>
    <scope>NUCLEOTIDE SEQUENCE [LARGE SCALE GENOMIC DNA]</scope>
    <source>
        <strain evidence="5 6">GR2756</strain>
    </source>
</reference>
<dbReference type="InterPro" id="IPR050491">
    <property type="entry name" value="AmpC-like"/>
</dbReference>
<accession>A0ABU3Q397</accession>
<dbReference type="Pfam" id="PF00144">
    <property type="entry name" value="Beta-lactamase"/>
    <property type="match status" value="1"/>
</dbReference>
<organism evidence="5 6">
    <name type="scientific">Sphingosinicella rhizophila</name>
    <dbReference type="NCBI Taxonomy" id="3050082"/>
    <lineage>
        <taxon>Bacteria</taxon>
        <taxon>Pseudomonadati</taxon>
        <taxon>Pseudomonadota</taxon>
        <taxon>Alphaproteobacteria</taxon>
        <taxon>Sphingomonadales</taxon>
        <taxon>Sphingosinicellaceae</taxon>
        <taxon>Sphingosinicella</taxon>
    </lineage>
</organism>
<keyword evidence="6" id="KW-1185">Reference proteome</keyword>
<dbReference type="Gene3D" id="3.40.710.10">
    <property type="entry name" value="DD-peptidase/beta-lactamase superfamily"/>
    <property type="match status" value="1"/>
</dbReference>
<keyword evidence="2" id="KW-0812">Transmembrane</keyword>
<feature type="signal peptide" evidence="3">
    <location>
        <begin position="1"/>
        <end position="22"/>
    </location>
</feature>
<dbReference type="SUPFAM" id="SSF56601">
    <property type="entry name" value="beta-lactamase/transpeptidase-like"/>
    <property type="match status" value="1"/>
</dbReference>
<feature type="domain" description="Beta-lactamase-related" evidence="4">
    <location>
        <begin position="66"/>
        <end position="400"/>
    </location>
</feature>
<dbReference type="InterPro" id="IPR012338">
    <property type="entry name" value="Beta-lactam/transpept-like"/>
</dbReference>
<dbReference type="RefSeq" id="WP_315723406.1">
    <property type="nucleotide sequence ID" value="NZ_JAVUPU010000001.1"/>
</dbReference>
<keyword evidence="2" id="KW-1133">Transmembrane helix</keyword>
<keyword evidence="5" id="KW-0378">Hydrolase</keyword>
<dbReference type="PANTHER" id="PTHR46825:SF9">
    <property type="entry name" value="BETA-LACTAMASE-RELATED DOMAIN-CONTAINING PROTEIN"/>
    <property type="match status" value="1"/>
</dbReference>
<evidence type="ECO:0000313" key="6">
    <source>
        <dbReference type="Proteomes" id="UP001259572"/>
    </source>
</evidence>
<keyword evidence="3" id="KW-0732">Signal</keyword>
<feature type="transmembrane region" description="Helical" evidence="2">
    <location>
        <begin position="574"/>
        <end position="595"/>
    </location>
</feature>
<name>A0ABU3Q397_9SPHN</name>
<dbReference type="InterPro" id="IPR001466">
    <property type="entry name" value="Beta-lactam-related"/>
</dbReference>
<feature type="chain" id="PRO_5047376200" evidence="3">
    <location>
        <begin position="23"/>
        <end position="677"/>
    </location>
</feature>
<evidence type="ECO:0000256" key="1">
    <source>
        <dbReference type="SAM" id="MobiDB-lite"/>
    </source>
</evidence>
<feature type="transmembrane region" description="Helical" evidence="2">
    <location>
        <begin position="654"/>
        <end position="673"/>
    </location>
</feature>
<proteinExistence type="predicted"/>
<feature type="transmembrane region" description="Helical" evidence="2">
    <location>
        <begin position="535"/>
        <end position="554"/>
    </location>
</feature>